<dbReference type="InterPro" id="IPR027266">
    <property type="entry name" value="TrmE/GcvT-like"/>
</dbReference>
<feature type="binding site" evidence="10">
    <location>
        <position position="247"/>
    </location>
    <ligand>
        <name>K(+)</name>
        <dbReference type="ChEBI" id="CHEBI:29103"/>
    </ligand>
</feature>
<feature type="binding site" evidence="10">
    <location>
        <begin position="272"/>
        <end position="275"/>
    </location>
    <ligand>
        <name>GTP</name>
        <dbReference type="ChEBI" id="CHEBI:37565"/>
    </ligand>
</feature>
<keyword evidence="5 10" id="KW-0547">Nucleotide-binding</keyword>
<evidence type="ECO:0000313" key="14">
    <source>
        <dbReference type="Proteomes" id="UP000234849"/>
    </source>
</evidence>
<feature type="binding site" evidence="10">
    <location>
        <position position="458"/>
    </location>
    <ligand>
        <name>(6S)-5-formyl-5,6,7,8-tetrahydrofolate</name>
        <dbReference type="ChEBI" id="CHEBI:57457"/>
    </ligand>
</feature>
<dbReference type="GO" id="GO:0030488">
    <property type="term" value="P:tRNA methylation"/>
    <property type="evidence" value="ECO:0007669"/>
    <property type="project" value="TreeGrafter"/>
</dbReference>
<dbReference type="InterPro" id="IPR025867">
    <property type="entry name" value="MnmE_helical"/>
</dbReference>
<name>A0A2N5NFK4_MEDGN</name>
<comment type="caution">
    <text evidence="13">The sequence shown here is derived from an EMBL/GenBank/DDBJ whole genome shotgun (WGS) entry which is preliminary data.</text>
</comment>
<gene>
    <name evidence="10" type="primary">mnmE</name>
    <name evidence="10" type="synonym">trmE</name>
    <name evidence="13" type="ORF">CDL18_12655</name>
</gene>
<dbReference type="InterPro" id="IPR027368">
    <property type="entry name" value="MnmE_dom2"/>
</dbReference>
<evidence type="ECO:0000256" key="11">
    <source>
        <dbReference type="RuleBase" id="RU003313"/>
    </source>
</evidence>
<dbReference type="GO" id="GO:0002098">
    <property type="term" value="P:tRNA wobble uridine modification"/>
    <property type="evidence" value="ECO:0007669"/>
    <property type="project" value="TreeGrafter"/>
</dbReference>
<keyword evidence="7 10" id="KW-0460">Magnesium</keyword>
<feature type="binding site" evidence="10">
    <location>
        <position position="228"/>
    </location>
    <ligand>
        <name>K(+)</name>
        <dbReference type="ChEBI" id="CHEBI:29103"/>
    </ligand>
</feature>
<keyword evidence="8 10" id="KW-0630">Potassium</keyword>
<dbReference type="Gene3D" id="1.20.120.430">
    <property type="entry name" value="tRNA modification GTPase MnmE domain 2"/>
    <property type="match status" value="1"/>
</dbReference>
<dbReference type="CDD" id="cd14858">
    <property type="entry name" value="TrmE_N"/>
    <property type="match status" value="1"/>
</dbReference>
<dbReference type="EC" id="3.6.-.-" evidence="10"/>
<dbReference type="RefSeq" id="WP_101880096.1">
    <property type="nucleotide sequence ID" value="NZ_JAAIMS010000020.1"/>
</dbReference>
<accession>A0A2N5NFK4</accession>
<feature type="binding site" evidence="10">
    <location>
        <begin position="247"/>
        <end position="253"/>
    </location>
    <ligand>
        <name>GTP</name>
        <dbReference type="ChEBI" id="CHEBI:37565"/>
    </ligand>
</feature>
<evidence type="ECO:0000256" key="2">
    <source>
        <dbReference type="ARBA" id="ARBA00022490"/>
    </source>
</evidence>
<dbReference type="GO" id="GO:0005829">
    <property type="term" value="C:cytosol"/>
    <property type="evidence" value="ECO:0007669"/>
    <property type="project" value="TreeGrafter"/>
</dbReference>
<comment type="similarity">
    <text evidence="1 10 11">Belongs to the TRAFAC class TrmE-Era-EngA-EngB-Septin-like GTPase superfamily. TrmE GTPase family.</text>
</comment>
<comment type="subcellular location">
    <subcellularLocation>
        <location evidence="10">Cytoplasm</location>
    </subcellularLocation>
</comment>
<dbReference type="NCBIfam" id="TIGR00450">
    <property type="entry name" value="mnmE_trmE_thdF"/>
    <property type="match status" value="1"/>
</dbReference>
<evidence type="ECO:0000256" key="1">
    <source>
        <dbReference type="ARBA" id="ARBA00011043"/>
    </source>
</evidence>
<keyword evidence="4 10" id="KW-0479">Metal-binding</keyword>
<evidence type="ECO:0000256" key="8">
    <source>
        <dbReference type="ARBA" id="ARBA00022958"/>
    </source>
</evidence>
<dbReference type="Pfam" id="PF01926">
    <property type="entry name" value="MMR_HSR1"/>
    <property type="match status" value="1"/>
</dbReference>
<feature type="binding site" evidence="10">
    <location>
        <position position="22"/>
    </location>
    <ligand>
        <name>(6S)-5-formyl-5,6,7,8-tetrahydrofolate</name>
        <dbReference type="ChEBI" id="CHEBI:57457"/>
    </ligand>
</feature>
<dbReference type="GO" id="GO:0005525">
    <property type="term" value="F:GTP binding"/>
    <property type="evidence" value="ECO:0007669"/>
    <property type="project" value="UniProtKB-UniRule"/>
</dbReference>
<dbReference type="NCBIfam" id="NF003661">
    <property type="entry name" value="PRK05291.1-3"/>
    <property type="match status" value="1"/>
</dbReference>
<dbReference type="InterPro" id="IPR004520">
    <property type="entry name" value="GTPase_MnmE"/>
</dbReference>
<feature type="binding site" evidence="10">
    <location>
        <begin position="228"/>
        <end position="233"/>
    </location>
    <ligand>
        <name>GTP</name>
        <dbReference type="ChEBI" id="CHEBI:37565"/>
    </ligand>
</feature>
<evidence type="ECO:0000259" key="12">
    <source>
        <dbReference type="PROSITE" id="PS51709"/>
    </source>
</evidence>
<dbReference type="SUPFAM" id="SSF52540">
    <property type="entry name" value="P-loop containing nucleoside triphosphate hydrolases"/>
    <property type="match status" value="1"/>
</dbReference>
<dbReference type="GO" id="GO:0003924">
    <property type="term" value="F:GTPase activity"/>
    <property type="evidence" value="ECO:0007669"/>
    <property type="project" value="UniProtKB-UniRule"/>
</dbReference>
<proteinExistence type="inferred from homology"/>
<dbReference type="AlphaFoldDB" id="A0A2N5NFK4"/>
<evidence type="ECO:0000256" key="7">
    <source>
        <dbReference type="ARBA" id="ARBA00022842"/>
    </source>
</evidence>
<dbReference type="InterPro" id="IPR027417">
    <property type="entry name" value="P-loop_NTPase"/>
</dbReference>
<dbReference type="Gene3D" id="3.30.1360.120">
    <property type="entry name" value="Probable tRNA modification gtpase trme, domain 1"/>
    <property type="match status" value="1"/>
</dbReference>
<evidence type="ECO:0000256" key="3">
    <source>
        <dbReference type="ARBA" id="ARBA00022694"/>
    </source>
</evidence>
<evidence type="ECO:0000256" key="9">
    <source>
        <dbReference type="ARBA" id="ARBA00023134"/>
    </source>
</evidence>
<dbReference type="PANTHER" id="PTHR42714:SF2">
    <property type="entry name" value="TRNA MODIFICATION GTPASE GTPBP3, MITOCHONDRIAL"/>
    <property type="match status" value="1"/>
</dbReference>
<dbReference type="InterPro" id="IPR006073">
    <property type="entry name" value="GTP-bd"/>
</dbReference>
<keyword evidence="9 10" id="KW-0342">GTP-binding</keyword>
<dbReference type="CDD" id="cd04164">
    <property type="entry name" value="trmE"/>
    <property type="match status" value="1"/>
</dbReference>
<dbReference type="PANTHER" id="PTHR42714">
    <property type="entry name" value="TRNA MODIFICATION GTPASE GTPBP3"/>
    <property type="match status" value="1"/>
</dbReference>
<comment type="subunit">
    <text evidence="10">Homodimer. Heterotetramer of two MnmE and two MnmG subunits.</text>
</comment>
<dbReference type="Pfam" id="PF12631">
    <property type="entry name" value="MnmE_helical"/>
    <property type="match status" value="1"/>
</dbReference>
<dbReference type="GO" id="GO:0042802">
    <property type="term" value="F:identical protein binding"/>
    <property type="evidence" value="ECO:0007669"/>
    <property type="project" value="UniProtKB-ARBA"/>
</dbReference>
<dbReference type="FunFam" id="3.30.1360.120:FF:000003">
    <property type="entry name" value="tRNA modification GTPase MnmE"/>
    <property type="match status" value="1"/>
</dbReference>
<evidence type="ECO:0000256" key="10">
    <source>
        <dbReference type="HAMAP-Rule" id="MF_00379"/>
    </source>
</evidence>
<protein>
    <recommendedName>
        <fullName evidence="10">tRNA modification GTPase MnmE</fullName>
        <ecNumber evidence="10">3.6.-.-</ecNumber>
    </recommendedName>
</protein>
<dbReference type="GO" id="GO:0046872">
    <property type="term" value="F:metal ion binding"/>
    <property type="evidence" value="ECO:0007669"/>
    <property type="project" value="UniProtKB-KW"/>
</dbReference>
<dbReference type="Proteomes" id="UP000234849">
    <property type="component" value="Unassembled WGS sequence"/>
</dbReference>
<keyword evidence="3 10" id="KW-0819">tRNA processing</keyword>
<organism evidence="13 14">
    <name type="scientific">Mediterraneibacter gnavus</name>
    <name type="common">Ruminococcus gnavus</name>
    <dbReference type="NCBI Taxonomy" id="33038"/>
    <lineage>
        <taxon>Bacteria</taxon>
        <taxon>Bacillati</taxon>
        <taxon>Bacillota</taxon>
        <taxon>Clostridia</taxon>
        <taxon>Lachnospirales</taxon>
        <taxon>Lachnospiraceae</taxon>
        <taxon>Mediterraneibacter</taxon>
    </lineage>
</organism>
<dbReference type="EMBL" id="NIHM01000020">
    <property type="protein sequence ID" value="PLT53277.1"/>
    <property type="molecule type" value="Genomic_DNA"/>
</dbReference>
<keyword evidence="2 10" id="KW-0963">Cytoplasm</keyword>
<dbReference type="PRINTS" id="PR00326">
    <property type="entry name" value="GTP1OBG"/>
</dbReference>
<dbReference type="Gene3D" id="3.40.50.300">
    <property type="entry name" value="P-loop containing nucleotide triphosphate hydrolases"/>
    <property type="match status" value="1"/>
</dbReference>
<dbReference type="NCBIfam" id="TIGR00231">
    <property type="entry name" value="small_GTP"/>
    <property type="match status" value="1"/>
</dbReference>
<comment type="caution">
    <text evidence="10">Lacks conserved residue(s) required for the propagation of feature annotation.</text>
</comment>
<evidence type="ECO:0000256" key="4">
    <source>
        <dbReference type="ARBA" id="ARBA00022723"/>
    </source>
</evidence>
<keyword evidence="6 10" id="KW-0378">Hydrolase</keyword>
<feature type="binding site" evidence="10">
    <location>
        <position position="122"/>
    </location>
    <ligand>
        <name>(6S)-5-formyl-5,6,7,8-tetrahydrofolate</name>
        <dbReference type="ChEBI" id="CHEBI:57457"/>
    </ligand>
</feature>
<dbReference type="HAMAP" id="MF_00379">
    <property type="entry name" value="GTPase_MnmE"/>
    <property type="match status" value="1"/>
</dbReference>
<dbReference type="InterPro" id="IPR031168">
    <property type="entry name" value="G_TrmE"/>
</dbReference>
<dbReference type="Pfam" id="PF10396">
    <property type="entry name" value="TrmE_N"/>
    <property type="match status" value="1"/>
</dbReference>
<feature type="binding site" evidence="10">
    <location>
        <position position="232"/>
    </location>
    <ligand>
        <name>Mg(2+)</name>
        <dbReference type="ChEBI" id="CHEBI:18420"/>
    </ligand>
</feature>
<feature type="binding site" evidence="10">
    <location>
        <position position="83"/>
    </location>
    <ligand>
        <name>(6S)-5-formyl-5,6,7,8-tetrahydrofolate</name>
        <dbReference type="ChEBI" id="CHEBI:57457"/>
    </ligand>
</feature>
<dbReference type="InterPro" id="IPR018948">
    <property type="entry name" value="GTP-bd_TrmE_N"/>
</dbReference>
<feature type="domain" description="TrmE-type G" evidence="12">
    <location>
        <begin position="218"/>
        <end position="379"/>
    </location>
</feature>
<feature type="binding site" evidence="10">
    <location>
        <position position="249"/>
    </location>
    <ligand>
        <name>K(+)</name>
        <dbReference type="ChEBI" id="CHEBI:29103"/>
    </ligand>
</feature>
<dbReference type="InterPro" id="IPR005225">
    <property type="entry name" value="Small_GTP-bd"/>
</dbReference>
<comment type="cofactor">
    <cofactor evidence="10">
        <name>K(+)</name>
        <dbReference type="ChEBI" id="CHEBI:29103"/>
    </cofactor>
    <text evidence="10">Binds 1 potassium ion per subunit.</text>
</comment>
<evidence type="ECO:0000313" key="13">
    <source>
        <dbReference type="EMBL" id="PLT53277.1"/>
    </source>
</evidence>
<feature type="binding site" evidence="10">
    <location>
        <position position="253"/>
    </location>
    <ligand>
        <name>Mg(2+)</name>
        <dbReference type="ChEBI" id="CHEBI:18420"/>
    </ligand>
</feature>
<reference evidence="13 14" key="1">
    <citation type="journal article" date="2017" name="Genome Med.">
        <title>A novel Ruminococcus gnavus clade enriched in inflammatory bowel disease patients.</title>
        <authorList>
            <person name="Hall A.B."/>
            <person name="Yassour M."/>
            <person name="Sauk J."/>
            <person name="Garner A."/>
            <person name="Jiang X."/>
            <person name="Arthur T."/>
            <person name="Lagoudas G.K."/>
            <person name="Vatanen T."/>
            <person name="Fornelos N."/>
            <person name="Wilson R."/>
            <person name="Bertha M."/>
            <person name="Cohen M."/>
            <person name="Garber J."/>
            <person name="Khalili H."/>
            <person name="Gevers D."/>
            <person name="Ananthakrishnan A.N."/>
            <person name="Kugathasan S."/>
            <person name="Lander E.S."/>
            <person name="Blainey P."/>
            <person name="Vlamakis H."/>
            <person name="Xavier R.J."/>
            <person name="Huttenhower C."/>
        </authorList>
    </citation>
    <scope>NUCLEOTIDE SEQUENCE [LARGE SCALE GENOMIC DNA]</scope>
    <source>
        <strain evidence="13 14">RJX1118</strain>
    </source>
</reference>
<sequence>MKKDTIAAISTGMTNSGIGIVRISGEEAFAIIDRIYKGKEQLSQAESHTIHYGFIKDREETVDEVLVSVMRAPRTFTGEDTVEINCHGGTFVVRKVLETVIKNGARPAEPGEFTKRAFLNGKMDLSQAEAVIDVITSQNEYALKSSMSQLKGSVKRKIEEMRKEILYHTAFIETALDDPEHISVDGYGETLQTVTEGILRELEDLIRSSDDGRILKEGIQTVIVGKPNAGKSSLLNVLSGRERAIVTDIEGTTRDVLEEQIHLQGLSLNIIDTAGIRDTEDVIEKMGVEKAKEYAKSADLVIYVVDASRSLDENDQKILNLVLDKKAIILLNKTDLKTVVSKEMLAEQLPGREIPMIEISAKEELGIQELEKTLEKMFLKGSLSFNDEIYITNIRQKAALQSARESLYKVIESIENEMPEDFYSIDLMDAYESLGSITGETIGEDLVNEIFSKFCMGK</sequence>
<dbReference type="FunFam" id="3.40.50.300:FF:000494">
    <property type="entry name" value="tRNA modification GTPase MnmE"/>
    <property type="match status" value="1"/>
</dbReference>
<dbReference type="PROSITE" id="PS51709">
    <property type="entry name" value="G_TRME"/>
    <property type="match status" value="1"/>
</dbReference>
<comment type="function">
    <text evidence="10">Exhibits a very high intrinsic GTPase hydrolysis rate. Involved in the addition of a carboxymethylaminomethyl (cmnm) group at the wobble position (U34) of certain tRNAs, forming tRNA-cmnm(5)s(2)U34.</text>
</comment>
<feature type="binding site" evidence="10">
    <location>
        <position position="252"/>
    </location>
    <ligand>
        <name>K(+)</name>
        <dbReference type="ChEBI" id="CHEBI:29103"/>
    </ligand>
</feature>
<evidence type="ECO:0000256" key="5">
    <source>
        <dbReference type="ARBA" id="ARBA00022741"/>
    </source>
</evidence>
<evidence type="ECO:0000256" key="6">
    <source>
        <dbReference type="ARBA" id="ARBA00022801"/>
    </source>
</evidence>